<evidence type="ECO:0000256" key="7">
    <source>
        <dbReference type="ARBA" id="ARBA00022679"/>
    </source>
</evidence>
<comment type="pathway">
    <text evidence="17">Cofactor biosynthesis; coenzyme A biosynthesis; CoA from (R)-pantothenate: step 4/5.</text>
</comment>
<dbReference type="PANTHER" id="PTHR10695:SF46">
    <property type="entry name" value="BIFUNCTIONAL COENZYME A SYNTHASE-RELATED"/>
    <property type="match status" value="1"/>
</dbReference>
<evidence type="ECO:0000256" key="5">
    <source>
        <dbReference type="ARBA" id="ARBA00022490"/>
    </source>
</evidence>
<name>A0A8I6RTC0_CIMLE</name>
<evidence type="ECO:0000259" key="22">
    <source>
        <dbReference type="Pfam" id="PF01467"/>
    </source>
</evidence>
<keyword evidence="24" id="KW-1185">Reference proteome</keyword>
<evidence type="ECO:0000256" key="3">
    <source>
        <dbReference type="ARBA" id="ARBA00011245"/>
    </source>
</evidence>
<keyword evidence="11" id="KW-0067">ATP-binding</keyword>
<evidence type="ECO:0000313" key="24">
    <source>
        <dbReference type="Proteomes" id="UP000494040"/>
    </source>
</evidence>
<dbReference type="InterPro" id="IPR014729">
    <property type="entry name" value="Rossmann-like_a/b/a_fold"/>
</dbReference>
<keyword evidence="7" id="KW-0808">Transferase</keyword>
<evidence type="ECO:0000313" key="23">
    <source>
        <dbReference type="EnsemblMetazoa" id="XP_014252048.1"/>
    </source>
</evidence>
<dbReference type="EnsemblMetazoa" id="XM_014396562.2">
    <property type="protein sequence ID" value="XP_014252048.1"/>
    <property type="gene ID" value="LOC106668106"/>
</dbReference>
<dbReference type="NCBIfam" id="TIGR00125">
    <property type="entry name" value="cyt_tran_rel"/>
    <property type="match status" value="1"/>
</dbReference>
<proteinExistence type="inferred from homology"/>
<feature type="domain" description="Cytidyltransferase-like" evidence="22">
    <location>
        <begin position="153"/>
        <end position="292"/>
    </location>
</feature>
<evidence type="ECO:0000256" key="14">
    <source>
        <dbReference type="ARBA" id="ARBA00051310"/>
    </source>
</evidence>
<comment type="catalytic activity">
    <reaction evidence="15">
        <text>3'-dephospho-CoA + ATP = ADP + CoA + H(+)</text>
        <dbReference type="Rhea" id="RHEA:18245"/>
        <dbReference type="ChEBI" id="CHEBI:15378"/>
        <dbReference type="ChEBI" id="CHEBI:30616"/>
        <dbReference type="ChEBI" id="CHEBI:57287"/>
        <dbReference type="ChEBI" id="CHEBI:57328"/>
        <dbReference type="ChEBI" id="CHEBI:456216"/>
        <dbReference type="EC" id="2.7.1.24"/>
    </reaction>
    <physiologicalReaction direction="left-to-right" evidence="15">
        <dbReference type="Rhea" id="RHEA:18246"/>
    </physiologicalReaction>
</comment>
<evidence type="ECO:0000256" key="20">
    <source>
        <dbReference type="ARBA" id="ARBA00066359"/>
    </source>
</evidence>
<keyword evidence="10" id="KW-0418">Kinase</keyword>
<evidence type="ECO:0000256" key="21">
    <source>
        <dbReference type="ARBA" id="ARBA00067394"/>
    </source>
</evidence>
<keyword evidence="12" id="KW-0496">Mitochondrion</keyword>
<comment type="function">
    <text evidence="16">Bifunctional enzyme that catalyzes the fourth and fifth sequential steps of CoA biosynthetic pathway. The fourth reaction is catalyzed by the phosphopantetheine adenylyltransferase, coded by the coaD domain; the fifth reaction is catalyzed by the dephospho-CoA kinase, coded by the coaE domain. May act as a point of CoA biosynthesis regulation.</text>
</comment>
<dbReference type="Pfam" id="PF01467">
    <property type="entry name" value="CTP_transf_like"/>
    <property type="match status" value="1"/>
</dbReference>
<evidence type="ECO:0000256" key="13">
    <source>
        <dbReference type="ARBA" id="ARBA00023268"/>
    </source>
</evidence>
<evidence type="ECO:0000256" key="15">
    <source>
        <dbReference type="ARBA" id="ARBA00051912"/>
    </source>
</evidence>
<evidence type="ECO:0000256" key="2">
    <source>
        <dbReference type="ARBA" id="ARBA00004496"/>
    </source>
</evidence>
<dbReference type="GO" id="GO:0015937">
    <property type="term" value="P:coenzyme A biosynthetic process"/>
    <property type="evidence" value="ECO:0007669"/>
    <property type="project" value="InterPro"/>
</dbReference>
<comment type="subunit">
    <text evidence="3">Monomer.</text>
</comment>
<dbReference type="EC" id="2.7.7.3" evidence="4"/>
<comment type="similarity">
    <text evidence="19">In the central section; belongs to the eukaryotic CoaD family.</text>
</comment>
<evidence type="ECO:0000256" key="12">
    <source>
        <dbReference type="ARBA" id="ARBA00023128"/>
    </source>
</evidence>
<reference evidence="23" key="1">
    <citation type="submission" date="2022-01" db="UniProtKB">
        <authorList>
            <consortium name="EnsemblMetazoa"/>
        </authorList>
    </citation>
    <scope>IDENTIFICATION</scope>
</reference>
<dbReference type="GO" id="GO:0004140">
    <property type="term" value="F:dephospho-CoA kinase activity"/>
    <property type="evidence" value="ECO:0007669"/>
    <property type="project" value="UniProtKB-EC"/>
</dbReference>
<dbReference type="EnsemblMetazoa" id="XM_024228702.1">
    <property type="protein sequence ID" value="XP_024084470.1"/>
    <property type="gene ID" value="LOC106668106"/>
</dbReference>
<evidence type="ECO:0000256" key="6">
    <source>
        <dbReference type="ARBA" id="ARBA00022553"/>
    </source>
</evidence>
<dbReference type="GO" id="GO:0004595">
    <property type="term" value="F:pantetheine-phosphate adenylyltransferase activity"/>
    <property type="evidence" value="ECO:0007669"/>
    <property type="project" value="UniProtKB-EC"/>
</dbReference>
<dbReference type="Gene3D" id="3.40.50.620">
    <property type="entry name" value="HUPs"/>
    <property type="match status" value="1"/>
</dbReference>
<organism evidence="23 24">
    <name type="scientific">Cimex lectularius</name>
    <name type="common">Bed bug</name>
    <name type="synonym">Acanthia lectularia</name>
    <dbReference type="NCBI Taxonomy" id="79782"/>
    <lineage>
        <taxon>Eukaryota</taxon>
        <taxon>Metazoa</taxon>
        <taxon>Ecdysozoa</taxon>
        <taxon>Arthropoda</taxon>
        <taxon>Hexapoda</taxon>
        <taxon>Insecta</taxon>
        <taxon>Pterygota</taxon>
        <taxon>Neoptera</taxon>
        <taxon>Paraneoptera</taxon>
        <taxon>Hemiptera</taxon>
        <taxon>Heteroptera</taxon>
        <taxon>Panheteroptera</taxon>
        <taxon>Cimicomorpha</taxon>
        <taxon>Cimicidae</taxon>
        <taxon>Cimex</taxon>
    </lineage>
</organism>
<dbReference type="OrthoDB" id="330671at2759"/>
<dbReference type="GO" id="GO:0005759">
    <property type="term" value="C:mitochondrial matrix"/>
    <property type="evidence" value="ECO:0007669"/>
    <property type="project" value="UniProtKB-SubCell"/>
</dbReference>
<sequence length="519" mass="59224">MMKTGMLIISNPKKYYKFMPILQKEITNTLYVHLVSKCPKLLTRRSDQMHYGANFSSTMIDLYRTSICIRNLDVRVLLHGPVLTPPAKISTNLPIDVVYFDDEIPTQDMECFLHECLTNKASECKKIPLKAKDWDINEMNSADQDNESYDCVVLGGTFDRLHLGHKILLSEAILRCRKKLIIGVTDAGMIKSKKLWELIESSETRINNVKNFVLDVEPMLEVSVVPISNMFGPTITEPNIDMIVVSQETTKGGNIVNEERVKKGMKPLVVHSVELINDFKCHEIEEDKISSSNDRLRILGLKLNKPVNTPDRPNRPYVIGLCGGIASGKTHISQSLKDLGAGVIDCDRVAHDLYRVGEDVYHTLVQHFGKDVLSENGEINRKKLGQIVFNSKKELDELNRIMWPAIFKKCEAIMYQMYTEEEKEVIVLDAAVLLTAGWDKHCHEVWATIIPQDEAVKRLKKRNNLTHEQAMSRISAQPSNLEHVQKAHVVFCTLWTREYSVKQVEKAWLELQDRLQDNS</sequence>
<keyword evidence="5" id="KW-0963">Cytoplasm</keyword>
<evidence type="ECO:0000256" key="8">
    <source>
        <dbReference type="ARBA" id="ARBA00022695"/>
    </source>
</evidence>
<evidence type="ECO:0000256" key="11">
    <source>
        <dbReference type="ARBA" id="ARBA00022840"/>
    </source>
</evidence>
<dbReference type="HAMAP" id="MF_00376">
    <property type="entry name" value="Dephospho_CoA_kinase"/>
    <property type="match status" value="1"/>
</dbReference>
<evidence type="ECO:0000256" key="9">
    <source>
        <dbReference type="ARBA" id="ARBA00022741"/>
    </source>
</evidence>
<evidence type="ECO:0000256" key="16">
    <source>
        <dbReference type="ARBA" id="ARBA00059677"/>
    </source>
</evidence>
<keyword evidence="6" id="KW-0597">Phosphoprotein</keyword>
<evidence type="ECO:0000256" key="19">
    <source>
        <dbReference type="ARBA" id="ARBA00061673"/>
    </source>
</evidence>
<dbReference type="OMA" id="EIHCHEV"/>
<dbReference type="InterPro" id="IPR004821">
    <property type="entry name" value="Cyt_trans-like"/>
</dbReference>
<dbReference type="Pfam" id="PF01121">
    <property type="entry name" value="CoaE"/>
    <property type="match status" value="1"/>
</dbReference>
<dbReference type="GO" id="GO:0005524">
    <property type="term" value="F:ATP binding"/>
    <property type="evidence" value="ECO:0007669"/>
    <property type="project" value="UniProtKB-KW"/>
</dbReference>
<protein>
    <recommendedName>
        <fullName evidence="21">Bifunctional coenzyme A synthase</fullName>
        <ecNumber evidence="20">2.7.1.24</ecNumber>
        <ecNumber evidence="4">2.7.7.3</ecNumber>
    </recommendedName>
</protein>
<evidence type="ECO:0000256" key="17">
    <source>
        <dbReference type="ARBA" id="ARBA00060565"/>
    </source>
</evidence>
<keyword evidence="9" id="KW-0547">Nucleotide-binding</keyword>
<comment type="catalytic activity">
    <reaction evidence="14">
        <text>(R)-4'-phosphopantetheine + ATP + H(+) = 3'-dephospho-CoA + diphosphate</text>
        <dbReference type="Rhea" id="RHEA:19801"/>
        <dbReference type="ChEBI" id="CHEBI:15378"/>
        <dbReference type="ChEBI" id="CHEBI:30616"/>
        <dbReference type="ChEBI" id="CHEBI:33019"/>
        <dbReference type="ChEBI" id="CHEBI:57328"/>
        <dbReference type="ChEBI" id="CHEBI:61723"/>
        <dbReference type="EC" id="2.7.7.3"/>
    </reaction>
    <physiologicalReaction direction="left-to-right" evidence="14">
        <dbReference type="Rhea" id="RHEA:19802"/>
    </physiologicalReaction>
</comment>
<dbReference type="Proteomes" id="UP000494040">
    <property type="component" value="Unassembled WGS sequence"/>
</dbReference>
<dbReference type="PANTHER" id="PTHR10695">
    <property type="entry name" value="DEPHOSPHO-COA KINASE-RELATED"/>
    <property type="match status" value="1"/>
</dbReference>
<dbReference type="EC" id="2.7.1.24" evidence="20"/>
<dbReference type="Gene3D" id="3.40.50.300">
    <property type="entry name" value="P-loop containing nucleotide triphosphate hydrolases"/>
    <property type="match status" value="1"/>
</dbReference>
<accession>A0A8I6RTC0</accession>
<dbReference type="CDD" id="cd02164">
    <property type="entry name" value="PPAT_CoAS"/>
    <property type="match status" value="1"/>
</dbReference>
<evidence type="ECO:0000256" key="4">
    <source>
        <dbReference type="ARBA" id="ARBA00012392"/>
    </source>
</evidence>
<dbReference type="NCBIfam" id="TIGR00152">
    <property type="entry name" value="dephospho-CoA kinase"/>
    <property type="match status" value="1"/>
</dbReference>
<keyword evidence="8" id="KW-0548">Nucleotidyltransferase</keyword>
<dbReference type="FunFam" id="3.40.50.300:FF:000899">
    <property type="entry name" value="Bifunctional coenzyme A synthase"/>
    <property type="match status" value="1"/>
</dbReference>
<comment type="subcellular location">
    <subcellularLocation>
        <location evidence="2">Cytoplasm</location>
    </subcellularLocation>
    <subcellularLocation>
        <location evidence="1">Mitochondrion matrix</location>
    </subcellularLocation>
</comment>
<evidence type="ECO:0000256" key="1">
    <source>
        <dbReference type="ARBA" id="ARBA00004305"/>
    </source>
</evidence>
<dbReference type="NCBIfam" id="NF001985">
    <property type="entry name" value="PRK00777.1"/>
    <property type="match status" value="1"/>
</dbReference>
<dbReference type="AlphaFoldDB" id="A0A8I6RTC0"/>
<evidence type="ECO:0000256" key="10">
    <source>
        <dbReference type="ARBA" id="ARBA00022777"/>
    </source>
</evidence>
<dbReference type="SUPFAM" id="SSF52540">
    <property type="entry name" value="P-loop containing nucleoside triphosphate hydrolases"/>
    <property type="match status" value="1"/>
</dbReference>
<dbReference type="SUPFAM" id="SSF52374">
    <property type="entry name" value="Nucleotidylyl transferase"/>
    <property type="match status" value="1"/>
</dbReference>
<dbReference type="FunFam" id="3.40.50.620:FF:000089">
    <property type="entry name" value="Bifunctional coenzyme A synthase"/>
    <property type="match status" value="1"/>
</dbReference>
<dbReference type="InterPro" id="IPR001977">
    <property type="entry name" value="Depp_CoAkinase"/>
</dbReference>
<gene>
    <name evidence="23" type="primary">106668106</name>
</gene>
<dbReference type="InterPro" id="IPR027417">
    <property type="entry name" value="P-loop_NTPase"/>
</dbReference>
<keyword evidence="13" id="KW-0511">Multifunctional enzyme</keyword>
<dbReference type="PROSITE" id="PS51219">
    <property type="entry name" value="DPCK"/>
    <property type="match status" value="1"/>
</dbReference>
<evidence type="ECO:0000256" key="18">
    <source>
        <dbReference type="ARBA" id="ARBA00060696"/>
    </source>
</evidence>
<dbReference type="CDD" id="cd02022">
    <property type="entry name" value="DPCK"/>
    <property type="match status" value="1"/>
</dbReference>
<comment type="pathway">
    <text evidence="18">Cofactor biosynthesis; coenzyme A biosynthesis; CoA from (R)-pantothenate: step 5/5.</text>
</comment>
<dbReference type="KEGG" id="clec:106668106"/>